<evidence type="ECO:0000313" key="5">
    <source>
        <dbReference type="Proteomes" id="UP000185999"/>
    </source>
</evidence>
<reference evidence="5" key="1">
    <citation type="submission" date="2017-01" db="EMBL/GenBank/DDBJ databases">
        <authorList>
            <person name="Varghese N."/>
            <person name="Submissions S."/>
        </authorList>
    </citation>
    <scope>NUCLEOTIDE SEQUENCE [LARGE SCALE GENOMIC DNA]</scope>
    <source>
        <strain evidence="5">DSM 22306</strain>
    </source>
</reference>
<name>A0A1N7P540_9GAMM</name>
<keyword evidence="2" id="KW-0472">Membrane</keyword>
<organism evidence="4 5">
    <name type="scientific">Neptunomonas antarctica</name>
    <dbReference type="NCBI Taxonomy" id="619304"/>
    <lineage>
        <taxon>Bacteria</taxon>
        <taxon>Pseudomonadati</taxon>
        <taxon>Pseudomonadota</taxon>
        <taxon>Gammaproteobacteria</taxon>
        <taxon>Oceanospirillales</taxon>
        <taxon>Oceanospirillaceae</taxon>
        <taxon>Neptunomonas</taxon>
    </lineage>
</organism>
<proteinExistence type="predicted"/>
<dbReference type="RefSeq" id="WP_054341939.1">
    <property type="nucleotide sequence ID" value="NZ_FTOE01000012.1"/>
</dbReference>
<gene>
    <name evidence="4" type="ORF">SAMN05421760_112143</name>
</gene>
<evidence type="ECO:0000259" key="3">
    <source>
        <dbReference type="Pfam" id="PF02470"/>
    </source>
</evidence>
<dbReference type="PANTHER" id="PTHR36698">
    <property type="entry name" value="BLL5892 PROTEIN"/>
    <property type="match status" value="1"/>
</dbReference>
<evidence type="ECO:0000256" key="1">
    <source>
        <dbReference type="SAM" id="MobiDB-lite"/>
    </source>
</evidence>
<feature type="transmembrane region" description="Helical" evidence="2">
    <location>
        <begin position="7"/>
        <end position="28"/>
    </location>
</feature>
<evidence type="ECO:0000313" key="4">
    <source>
        <dbReference type="EMBL" id="SIT05694.1"/>
    </source>
</evidence>
<dbReference type="AlphaFoldDB" id="A0A1N7P540"/>
<dbReference type="Pfam" id="PF02470">
    <property type="entry name" value="MlaD"/>
    <property type="match status" value="1"/>
</dbReference>
<dbReference type="InterPro" id="IPR003399">
    <property type="entry name" value="Mce/MlaD"/>
</dbReference>
<evidence type="ECO:0000256" key="2">
    <source>
        <dbReference type="SAM" id="Phobius"/>
    </source>
</evidence>
<dbReference type="STRING" id="619304.SAMN05421760_112143"/>
<feature type="domain" description="Mce/MlaD" evidence="3">
    <location>
        <begin position="39"/>
        <end position="116"/>
    </location>
</feature>
<dbReference type="PANTHER" id="PTHR36698:SF2">
    <property type="entry name" value="MCE_MLAD DOMAIN-CONTAINING PROTEIN"/>
    <property type="match status" value="1"/>
</dbReference>
<feature type="region of interest" description="Disordered" evidence="1">
    <location>
        <begin position="274"/>
        <end position="298"/>
    </location>
</feature>
<dbReference type="OrthoDB" id="9806984at2"/>
<dbReference type="Proteomes" id="UP000185999">
    <property type="component" value="Unassembled WGS sequence"/>
</dbReference>
<sequence length="298" mass="33104">MESKINYTLVGLFVVVLSLGLMTFAFWLGKYGGQEEYDYYYIYMTESVAGLSTDSSVKYRGVDIGTVDNIALNPENSEQVALLLRVQHLTPVKVDTTATMKSFGLTGLVYVELEGGRRDSELLIAKEGEIPIIPARPSAFVRFSESMNQLTEQTDQALEKFSRLLSEENIHNISVILYETRDLSIEVGENLQGLKKVIEGGIVTEERVIGALKHVESASLSIKNMADSLRKSSVEVSHNIGEDVHKSLESFNQLIYQLDILAVDLQRTTQSIENTPGDLLFKRSTPKPGPGEEGYSEK</sequence>
<keyword evidence="2" id="KW-1133">Transmembrane helix</keyword>
<accession>A0A1N7P540</accession>
<dbReference type="EMBL" id="FTOE01000012">
    <property type="protein sequence ID" value="SIT05694.1"/>
    <property type="molecule type" value="Genomic_DNA"/>
</dbReference>
<keyword evidence="5" id="KW-1185">Reference proteome</keyword>
<protein>
    <submittedName>
        <fullName evidence="4">Phospholipid/cholesterol/gamma-HCH transport system substrate-binding protein</fullName>
    </submittedName>
</protein>
<keyword evidence="2" id="KW-0812">Transmembrane</keyword>